<evidence type="ECO:0000259" key="1">
    <source>
        <dbReference type="Pfam" id="PF25053"/>
    </source>
</evidence>
<protein>
    <recommendedName>
        <fullName evidence="1">DUF7791 domain-containing protein</fullName>
    </recommendedName>
</protein>
<evidence type="ECO:0000313" key="3">
    <source>
        <dbReference type="Proteomes" id="UP001152300"/>
    </source>
</evidence>
<dbReference type="EMBL" id="JAPEIS010000003">
    <property type="protein sequence ID" value="KAJ8068447.1"/>
    <property type="molecule type" value="Genomic_DNA"/>
</dbReference>
<gene>
    <name evidence="2" type="ORF">OCU04_004003</name>
</gene>
<dbReference type="PANTHER" id="PTHR10039:SF5">
    <property type="entry name" value="NACHT DOMAIN-CONTAINING PROTEIN"/>
    <property type="match status" value="1"/>
</dbReference>
<proteinExistence type="predicted"/>
<dbReference type="Gene3D" id="1.25.40.20">
    <property type="entry name" value="Ankyrin repeat-containing domain"/>
    <property type="match status" value="1"/>
</dbReference>
<dbReference type="AlphaFoldDB" id="A0A9X0DNS6"/>
<dbReference type="SUPFAM" id="SSF48403">
    <property type="entry name" value="Ankyrin repeat"/>
    <property type="match status" value="1"/>
</dbReference>
<dbReference type="InterPro" id="IPR027417">
    <property type="entry name" value="P-loop_NTPase"/>
</dbReference>
<dbReference type="InterPro" id="IPR056693">
    <property type="entry name" value="DUF7791"/>
</dbReference>
<comment type="caution">
    <text evidence="2">The sequence shown here is derived from an EMBL/GenBank/DDBJ whole genome shotgun (WGS) entry which is preliminary data.</text>
</comment>
<dbReference type="Pfam" id="PF25053">
    <property type="entry name" value="DUF7791"/>
    <property type="match status" value="1"/>
</dbReference>
<name>A0A9X0DNS6_9HELO</name>
<evidence type="ECO:0000313" key="2">
    <source>
        <dbReference type="EMBL" id="KAJ8068447.1"/>
    </source>
</evidence>
<dbReference type="SUPFAM" id="SSF52540">
    <property type="entry name" value="P-loop containing nucleoside triphosphate hydrolases"/>
    <property type="match status" value="1"/>
</dbReference>
<dbReference type="PANTHER" id="PTHR10039">
    <property type="entry name" value="AMELOGENIN"/>
    <property type="match status" value="1"/>
</dbReference>
<keyword evidence="3" id="KW-1185">Reference proteome</keyword>
<organism evidence="2 3">
    <name type="scientific">Sclerotinia nivalis</name>
    <dbReference type="NCBI Taxonomy" id="352851"/>
    <lineage>
        <taxon>Eukaryota</taxon>
        <taxon>Fungi</taxon>
        <taxon>Dikarya</taxon>
        <taxon>Ascomycota</taxon>
        <taxon>Pezizomycotina</taxon>
        <taxon>Leotiomycetes</taxon>
        <taxon>Helotiales</taxon>
        <taxon>Sclerotiniaceae</taxon>
        <taxon>Sclerotinia</taxon>
    </lineage>
</organism>
<dbReference type="OrthoDB" id="341259at2759"/>
<accession>A0A9X0DNS6</accession>
<reference evidence="2" key="1">
    <citation type="submission" date="2022-11" db="EMBL/GenBank/DDBJ databases">
        <title>Genome Resource of Sclerotinia nivalis Strain SnTB1, a Plant Pathogen Isolated from American Ginseng.</title>
        <authorList>
            <person name="Fan S."/>
        </authorList>
    </citation>
    <scope>NUCLEOTIDE SEQUENCE</scope>
    <source>
        <strain evidence="2">SnTB1</strain>
    </source>
</reference>
<sequence>MEKSQQGLLQSLLYDILGNCPLVLPKLFPDRWASPNHAGINMDGSWSQAELLAALNQLTKEQILPGKFIFFIDGVDEYMGDPSEIARLLKAFAKCADVKLIVSSRPWTDIKTFLNPIPGQSLTLQDFTREDIKHYIHELITEHPGFRNTQIDNYNNLIAEIGRKSEGVFLWVVFAVREILKGLTNEDSISELEARLQDIPPGLEEFFQRILNSIEKRYRPQTSQILRMCLAANHPLPLLTFSFLKKEQDNPNYAISEKIIPWTTDHMEKELETLKKRVNARCRDFLQIVSIGQPMSCVEFLHRTVRDFFSEHRNQARLHDWIQYPYNPHLSLCRSFAMQMKVLPVGKSHPKHLIEPITSSLYHAARTDTSCGPEASEIIEEIDRIVNVRKSRYREDNFLGHFFGFSEDDWERGSILAIAVQNGNIGYVRQKLQENPALLNKTYGGHYLLFFALIHPNVALSRPADEVISMVRMLLEAGANPNQHEEHVNFSHKKNRDGTSIPGTLTRENVTSGLWATFLQIAFSNYGGIFGREVRTESFRLLLDHGADLSVKLVNDREHEPLQYHSVSEYLEKMLPDSVECYNILLEHMRKNESRNTWSGILKRRFKLSNILSYISGVETGVLSYVVHNIIIIALEML</sequence>
<dbReference type="Proteomes" id="UP001152300">
    <property type="component" value="Unassembled WGS sequence"/>
</dbReference>
<feature type="domain" description="DUF7791" evidence="1">
    <location>
        <begin position="213"/>
        <end position="348"/>
    </location>
</feature>
<dbReference type="InterPro" id="IPR036770">
    <property type="entry name" value="Ankyrin_rpt-contain_sf"/>
</dbReference>